<dbReference type="PROSITE" id="PS51782">
    <property type="entry name" value="LYSM"/>
    <property type="match status" value="1"/>
</dbReference>
<evidence type="ECO:0000313" key="5">
    <source>
        <dbReference type="Proteomes" id="UP000886812"/>
    </source>
</evidence>
<dbReference type="SUPFAM" id="SSF54106">
    <property type="entry name" value="LysM domain"/>
    <property type="match status" value="1"/>
</dbReference>
<reference evidence="4" key="2">
    <citation type="journal article" date="2021" name="PeerJ">
        <title>Extensive microbial diversity within the chicken gut microbiome revealed by metagenomics and culture.</title>
        <authorList>
            <person name="Gilroy R."/>
            <person name="Ravi A."/>
            <person name="Getino M."/>
            <person name="Pursley I."/>
            <person name="Horton D.L."/>
            <person name="Alikhan N.F."/>
            <person name="Baker D."/>
            <person name="Gharbi K."/>
            <person name="Hall N."/>
            <person name="Watson M."/>
            <person name="Adriaenssens E.M."/>
            <person name="Foster-Nyarko E."/>
            <person name="Jarju S."/>
            <person name="Secka A."/>
            <person name="Antonio M."/>
            <person name="Oren A."/>
            <person name="Chaudhuri R.R."/>
            <person name="La Ragione R."/>
            <person name="Hildebrand F."/>
            <person name="Pallen M.J."/>
        </authorList>
    </citation>
    <scope>NUCLEOTIDE SEQUENCE</scope>
    <source>
        <strain evidence="4">10669</strain>
    </source>
</reference>
<gene>
    <name evidence="4" type="ORF">IAC75_02695</name>
</gene>
<dbReference type="Proteomes" id="UP000886812">
    <property type="component" value="Unassembled WGS sequence"/>
</dbReference>
<dbReference type="InterPro" id="IPR036779">
    <property type="entry name" value="LysM_dom_sf"/>
</dbReference>
<feature type="domain" description="LysM" evidence="3">
    <location>
        <begin position="147"/>
        <end position="191"/>
    </location>
</feature>
<proteinExistence type="predicted"/>
<feature type="coiled-coil region" evidence="1">
    <location>
        <begin position="30"/>
        <end position="64"/>
    </location>
</feature>
<dbReference type="Pfam" id="PF01476">
    <property type="entry name" value="LysM"/>
    <property type="match status" value="1"/>
</dbReference>
<evidence type="ECO:0000259" key="3">
    <source>
        <dbReference type="PROSITE" id="PS51782"/>
    </source>
</evidence>
<dbReference type="AlphaFoldDB" id="A0A9D1T0Q9"/>
<accession>A0A9D1T0Q9</accession>
<evidence type="ECO:0000256" key="1">
    <source>
        <dbReference type="SAM" id="Coils"/>
    </source>
</evidence>
<comment type="caution">
    <text evidence="4">The sequence shown here is derived from an EMBL/GenBank/DDBJ whole genome shotgun (WGS) entry which is preliminary data.</text>
</comment>
<dbReference type="Gene3D" id="3.10.350.10">
    <property type="entry name" value="LysM domain"/>
    <property type="match status" value="1"/>
</dbReference>
<sequence>MLFRKKIFLTLAFAALAVPAFPQQSSRAQLAGLSEDVASLRAEVARLRIELDELRAENARLFELAEKKIDPAETPEAKVASLRAEVKEMLAVQRREITAETDTKIKALADMTNRAMSDLSGSVNRAVAAAAVPAPVPKPTDFPSGGIEYTVKAGDTLGKIIARHGSRQDWILYANPGLDPDKIYVGQKLFVPQKD</sequence>
<dbReference type="EMBL" id="DVOG01000071">
    <property type="protein sequence ID" value="HIV04043.1"/>
    <property type="molecule type" value="Genomic_DNA"/>
</dbReference>
<protein>
    <submittedName>
        <fullName evidence="4">LysM peptidoglycan-binding domain-containing protein</fullName>
    </submittedName>
</protein>
<dbReference type="SMART" id="SM00257">
    <property type="entry name" value="LysM"/>
    <property type="match status" value="1"/>
</dbReference>
<reference evidence="4" key="1">
    <citation type="submission" date="2020-10" db="EMBL/GenBank/DDBJ databases">
        <authorList>
            <person name="Gilroy R."/>
        </authorList>
    </citation>
    <scope>NUCLEOTIDE SEQUENCE</scope>
    <source>
        <strain evidence="4">10669</strain>
    </source>
</reference>
<name>A0A9D1T0Q9_9BACT</name>
<feature type="chain" id="PRO_5038351002" evidence="2">
    <location>
        <begin position="21"/>
        <end position="195"/>
    </location>
</feature>
<evidence type="ECO:0000256" key="2">
    <source>
        <dbReference type="SAM" id="SignalP"/>
    </source>
</evidence>
<evidence type="ECO:0000313" key="4">
    <source>
        <dbReference type="EMBL" id="HIV04043.1"/>
    </source>
</evidence>
<dbReference type="CDD" id="cd00118">
    <property type="entry name" value="LysM"/>
    <property type="match status" value="1"/>
</dbReference>
<keyword evidence="2" id="KW-0732">Signal</keyword>
<organism evidence="4 5">
    <name type="scientific">Candidatus Spyradosoma merdigallinarum</name>
    <dbReference type="NCBI Taxonomy" id="2840950"/>
    <lineage>
        <taxon>Bacteria</taxon>
        <taxon>Pseudomonadati</taxon>
        <taxon>Verrucomicrobiota</taxon>
        <taxon>Opitutia</taxon>
        <taxon>Opitutia incertae sedis</taxon>
        <taxon>Candidatus Spyradosoma</taxon>
    </lineage>
</organism>
<keyword evidence="1" id="KW-0175">Coiled coil</keyword>
<feature type="signal peptide" evidence="2">
    <location>
        <begin position="1"/>
        <end position="20"/>
    </location>
</feature>
<dbReference type="InterPro" id="IPR018392">
    <property type="entry name" value="LysM"/>
</dbReference>